<organism evidence="2 3">
    <name type="scientific">Streptomyces tremellae</name>
    <dbReference type="NCBI Taxonomy" id="1124239"/>
    <lineage>
        <taxon>Bacteria</taxon>
        <taxon>Bacillati</taxon>
        <taxon>Actinomycetota</taxon>
        <taxon>Actinomycetes</taxon>
        <taxon>Kitasatosporales</taxon>
        <taxon>Streptomycetaceae</taxon>
        <taxon>Streptomyces</taxon>
    </lineage>
</organism>
<evidence type="ECO:0000256" key="1">
    <source>
        <dbReference type="SAM" id="MobiDB-lite"/>
    </source>
</evidence>
<feature type="region of interest" description="Disordered" evidence="1">
    <location>
        <begin position="74"/>
        <end position="93"/>
    </location>
</feature>
<accession>A0ABP7GGC2</accession>
<protein>
    <submittedName>
        <fullName evidence="2">Uncharacterized protein</fullName>
    </submittedName>
</protein>
<keyword evidence="3" id="KW-1185">Reference proteome</keyword>
<dbReference type="Proteomes" id="UP001499884">
    <property type="component" value="Unassembled WGS sequence"/>
</dbReference>
<gene>
    <name evidence="2" type="ORF">GCM10023082_65110</name>
</gene>
<evidence type="ECO:0000313" key="3">
    <source>
        <dbReference type="Proteomes" id="UP001499884"/>
    </source>
</evidence>
<evidence type="ECO:0000313" key="2">
    <source>
        <dbReference type="EMBL" id="GAA3762369.1"/>
    </source>
</evidence>
<proteinExistence type="predicted"/>
<dbReference type="EMBL" id="BAABEP010000100">
    <property type="protein sequence ID" value="GAA3762369.1"/>
    <property type="molecule type" value="Genomic_DNA"/>
</dbReference>
<sequence>MRIPAALHQARVDEGVEERGGAGLRHVRGGRRLVESEGRVPVEECGKAEDLGDFEESGVGGKICGDLPGVGPVHASLPNRRGDFSESGAAKAP</sequence>
<reference evidence="3" key="1">
    <citation type="journal article" date="2019" name="Int. J. Syst. Evol. Microbiol.">
        <title>The Global Catalogue of Microorganisms (GCM) 10K type strain sequencing project: providing services to taxonomists for standard genome sequencing and annotation.</title>
        <authorList>
            <consortium name="The Broad Institute Genomics Platform"/>
            <consortium name="The Broad Institute Genome Sequencing Center for Infectious Disease"/>
            <person name="Wu L."/>
            <person name="Ma J."/>
        </authorList>
    </citation>
    <scope>NUCLEOTIDE SEQUENCE [LARGE SCALE GENOMIC DNA]</scope>
    <source>
        <strain evidence="3">JCM 30846</strain>
    </source>
</reference>
<name>A0ABP7GGC2_9ACTN</name>
<comment type="caution">
    <text evidence="2">The sequence shown here is derived from an EMBL/GenBank/DDBJ whole genome shotgun (WGS) entry which is preliminary data.</text>
</comment>